<dbReference type="AlphaFoldDB" id="A0A7V5HMN6"/>
<evidence type="ECO:0000313" key="2">
    <source>
        <dbReference type="EMBL" id="HHF53062.1"/>
    </source>
</evidence>
<sequence length="105" mass="11520">YPGIVVYRTYLTGVDERVAESDLFFTVSPVVVRDRVNITLSEGLGGGGVLVRIYDVVGREVRRLSYGLVGREIVIDMGGLMQGIYFISVEVGSRRGVRRIVKIGG</sequence>
<name>A0A7V5HMN6_UNCW3</name>
<gene>
    <name evidence="2" type="ORF">ENL43_01695</name>
</gene>
<accession>A0A7V5HMN6</accession>
<feature type="non-terminal residue" evidence="2">
    <location>
        <position position="1"/>
    </location>
</feature>
<dbReference type="NCBIfam" id="TIGR04183">
    <property type="entry name" value="Por_Secre_tail"/>
    <property type="match status" value="1"/>
</dbReference>
<feature type="domain" description="Secretion system C-terminal sorting" evidence="1">
    <location>
        <begin position="33"/>
        <end position="100"/>
    </location>
</feature>
<dbReference type="InterPro" id="IPR026444">
    <property type="entry name" value="Secre_tail"/>
</dbReference>
<dbReference type="Pfam" id="PF18962">
    <property type="entry name" value="Por_Secre_tail"/>
    <property type="match status" value="1"/>
</dbReference>
<comment type="caution">
    <text evidence="2">The sequence shown here is derived from an EMBL/GenBank/DDBJ whole genome shotgun (WGS) entry which is preliminary data.</text>
</comment>
<proteinExistence type="predicted"/>
<protein>
    <submittedName>
        <fullName evidence="2">T9SS type A sorting domain-containing protein</fullName>
    </submittedName>
</protein>
<organism evidence="2">
    <name type="scientific">candidate division WOR-3 bacterium</name>
    <dbReference type="NCBI Taxonomy" id="2052148"/>
    <lineage>
        <taxon>Bacteria</taxon>
        <taxon>Bacteria division WOR-3</taxon>
    </lineage>
</organism>
<reference evidence="2" key="1">
    <citation type="journal article" date="2020" name="mSystems">
        <title>Genome- and Community-Level Interaction Insights into Carbon Utilization and Element Cycling Functions of Hydrothermarchaeota in Hydrothermal Sediment.</title>
        <authorList>
            <person name="Zhou Z."/>
            <person name="Liu Y."/>
            <person name="Xu W."/>
            <person name="Pan J."/>
            <person name="Luo Z.H."/>
            <person name="Li M."/>
        </authorList>
    </citation>
    <scope>NUCLEOTIDE SEQUENCE [LARGE SCALE GENOMIC DNA]</scope>
    <source>
        <strain evidence="2">HyVt-96</strain>
    </source>
</reference>
<dbReference type="EMBL" id="DRTX01000094">
    <property type="protein sequence ID" value="HHF53062.1"/>
    <property type="molecule type" value="Genomic_DNA"/>
</dbReference>
<dbReference type="Proteomes" id="UP000886050">
    <property type="component" value="Unassembled WGS sequence"/>
</dbReference>
<evidence type="ECO:0000259" key="1">
    <source>
        <dbReference type="Pfam" id="PF18962"/>
    </source>
</evidence>